<keyword evidence="1" id="KW-0732">Signal</keyword>
<protein>
    <submittedName>
        <fullName evidence="4">Uncharacterized protein</fullName>
    </submittedName>
</protein>
<dbReference type="SUPFAM" id="SSF51126">
    <property type="entry name" value="Pectin lyase-like"/>
    <property type="match status" value="1"/>
</dbReference>
<dbReference type="InterPro" id="IPR055149">
    <property type="entry name" value="Agl_cat_D2"/>
</dbReference>
<dbReference type="Pfam" id="PF22816">
    <property type="entry name" value="CatAgl_D2"/>
    <property type="match status" value="1"/>
</dbReference>
<dbReference type="CDD" id="cd14490">
    <property type="entry name" value="CBM6-CBM35-CBM36_like_1"/>
    <property type="match status" value="1"/>
</dbReference>
<evidence type="ECO:0000259" key="3">
    <source>
        <dbReference type="Pfam" id="PF22816"/>
    </source>
</evidence>
<dbReference type="eggNOG" id="COG5434">
    <property type="taxonomic scope" value="Bacteria"/>
</dbReference>
<dbReference type="InterPro" id="IPR006626">
    <property type="entry name" value="PbH1"/>
</dbReference>
<dbReference type="PATRIC" id="fig|512565.3.peg.484"/>
<dbReference type="AlphaFoldDB" id="I0GY64"/>
<name>I0GY64_ACTM4</name>
<reference evidence="4 5" key="1">
    <citation type="submission" date="2012-02" db="EMBL/GenBank/DDBJ databases">
        <title>Complete genome sequence of Actinoplanes missouriensis 431 (= NBRC 102363).</title>
        <authorList>
            <person name="Ohnishi Y."/>
            <person name="Ishikawa J."/>
            <person name="Sekine M."/>
            <person name="Hosoyama A."/>
            <person name="Harada T."/>
            <person name="Narita H."/>
            <person name="Hata T."/>
            <person name="Konno Y."/>
            <person name="Tutikane K."/>
            <person name="Fujita N."/>
            <person name="Horinouchi S."/>
            <person name="Hayakawa M."/>
        </authorList>
    </citation>
    <scope>NUCLEOTIDE SEQUENCE [LARGE SCALE GENOMIC DNA]</scope>
    <source>
        <strain evidence="5">ATCC 14538 / DSM 43046 / CBS 188.64 / JCM 3121 / NBRC 102363 / NCIMB 12654 / NRRL B-3342 / UNCC 431</strain>
    </source>
</reference>
<dbReference type="HOGENOM" id="CLU_009451_0_0_11"/>
<feature type="chain" id="PRO_5038813101" evidence="1">
    <location>
        <begin position="25"/>
        <end position="655"/>
    </location>
</feature>
<gene>
    <name evidence="4" type="ordered locus">AMIS_4810</name>
</gene>
<evidence type="ECO:0000259" key="2">
    <source>
        <dbReference type="Pfam" id="PF22815"/>
    </source>
</evidence>
<dbReference type="SMART" id="SM00710">
    <property type="entry name" value="PbH1"/>
    <property type="match status" value="7"/>
</dbReference>
<dbReference type="InterPro" id="IPR011050">
    <property type="entry name" value="Pectin_lyase_fold/virulence"/>
</dbReference>
<organism evidence="4 5">
    <name type="scientific">Actinoplanes missouriensis (strain ATCC 14538 / DSM 43046 / CBS 188.64 / JCM 3121 / NBRC 102363 / NCIMB 12654 / NRRL B-3342 / UNCC 431)</name>
    <dbReference type="NCBI Taxonomy" id="512565"/>
    <lineage>
        <taxon>Bacteria</taxon>
        <taxon>Bacillati</taxon>
        <taxon>Actinomycetota</taxon>
        <taxon>Actinomycetes</taxon>
        <taxon>Micromonosporales</taxon>
        <taxon>Micromonosporaceae</taxon>
        <taxon>Actinoplanes</taxon>
    </lineage>
</organism>
<feature type="signal peptide" evidence="1">
    <location>
        <begin position="1"/>
        <end position="24"/>
    </location>
</feature>
<keyword evidence="5" id="KW-1185">Reference proteome</keyword>
<dbReference type="InterPro" id="IPR033801">
    <property type="entry name" value="CBM6-CBM35-CBM36-like_1"/>
</dbReference>
<dbReference type="EMBL" id="AP012319">
    <property type="protein sequence ID" value="BAL85701.1"/>
    <property type="molecule type" value="Genomic_DNA"/>
</dbReference>
<dbReference type="Proteomes" id="UP000007882">
    <property type="component" value="Chromosome"/>
</dbReference>
<dbReference type="KEGG" id="ams:AMIS_4810"/>
<accession>I0GY64</accession>
<proteinExistence type="predicted"/>
<dbReference type="STRING" id="512565.AMIS_4810"/>
<evidence type="ECO:0000313" key="5">
    <source>
        <dbReference type="Proteomes" id="UP000007882"/>
    </source>
</evidence>
<feature type="domain" description="Alpha-1,3-glucanase catalytic" evidence="3">
    <location>
        <begin position="256"/>
        <end position="601"/>
    </location>
</feature>
<sequence>MSVRPRWSALVLGALLGVTGTAHPASAASDRQFTRAALDPSLTAGRGANVAFVEQEAEHARTNGTVIGPDRTAYTLPAEASGRSAVTLDPGEFVEFTLPRAANAITVRYSIPDAPAGGGITAPLAVTTRHVSRTMTLTSQYSWLYNQYQFTDDPQADLLHPDWWITECQCVPAATTPAPVITKPFRPMHFYDEQRLLLGRTHRAGERIRLTARGVPTTIDLLDSELVGAPKVDLAGVNVLLFGADPTGRRDAAPAIEKAIAYAKKTHRRVYLPPGVFQVNRHIVVDDVTIGGAGNWYTIVKGRQVTLDAPAPDGSRHAGVGFYGRSAAEGGSRNVHLSGFAIQGDVRERIDTDQVNGIGGAMSDSTIDGLHIQHTKVGLWFDGPMANVKVTNNIVVDQIADGLNFHTGVTNSLVRNNFVRNTGDDALAMWAEKTTNSANTFDRNTVQTPTLANGIAIYGGNDITVSGNLVADPIREGSALHAGTRFGAEPFTGYLRFTGNTTVRAGTYELNWNIGLGAIWMFALERSIDADVQVTGDHYLDSTYNAIMLVADWPVKDLYSIDGVRFEDLRIDGTGTSVLSARAGGSASFANVDARNVGAAGVNNCGRFGFPASGSEFGLTDLGGNDGGWLGPYVPNVITCNDRPPVTPPPPPSRW</sequence>
<evidence type="ECO:0000313" key="4">
    <source>
        <dbReference type="EMBL" id="BAL85701.1"/>
    </source>
</evidence>
<dbReference type="Pfam" id="PF22815">
    <property type="entry name" value="CatAgl_D1"/>
    <property type="match status" value="1"/>
</dbReference>
<dbReference type="InterPro" id="IPR012334">
    <property type="entry name" value="Pectin_lyas_fold"/>
</dbReference>
<evidence type="ECO:0000256" key="1">
    <source>
        <dbReference type="SAM" id="SignalP"/>
    </source>
</evidence>
<dbReference type="OrthoDB" id="5476529at2"/>
<dbReference type="Gene3D" id="2.160.20.10">
    <property type="entry name" value="Single-stranded right-handed beta-helix, Pectin lyase-like"/>
    <property type="match status" value="1"/>
</dbReference>
<feature type="domain" description="CBM6/CBM35/CBM36-like 1" evidence="2">
    <location>
        <begin position="51"/>
        <end position="225"/>
    </location>
</feature>
<dbReference type="RefSeq" id="WP_014440601.1">
    <property type="nucleotide sequence ID" value="NC_017093.1"/>
</dbReference>